<evidence type="ECO:0000313" key="2">
    <source>
        <dbReference type="EMBL" id="CAA6824561.1"/>
    </source>
</evidence>
<dbReference type="AlphaFoldDB" id="A0A6S6TP38"/>
<dbReference type="SUPFAM" id="SSF159713">
    <property type="entry name" value="Dhaf3308-like"/>
    <property type="match status" value="1"/>
</dbReference>
<reference evidence="2" key="1">
    <citation type="submission" date="2020-01" db="EMBL/GenBank/DDBJ databases">
        <authorList>
            <person name="Meier V. D."/>
            <person name="Meier V D."/>
        </authorList>
    </citation>
    <scope>NUCLEOTIDE SEQUENCE</scope>
    <source>
        <strain evidence="2">HLG_WM_MAG_07</strain>
    </source>
</reference>
<feature type="domain" description="Putative heavy-metal chelation" evidence="1">
    <location>
        <begin position="131"/>
        <end position="169"/>
    </location>
</feature>
<organism evidence="2">
    <name type="scientific">uncultured Thiotrichaceae bacterium</name>
    <dbReference type="NCBI Taxonomy" id="298394"/>
    <lineage>
        <taxon>Bacteria</taxon>
        <taxon>Pseudomonadati</taxon>
        <taxon>Pseudomonadota</taxon>
        <taxon>Gammaproteobacteria</taxon>
        <taxon>Thiotrichales</taxon>
        <taxon>Thiotrichaceae</taxon>
        <taxon>environmental samples</taxon>
    </lineage>
</organism>
<dbReference type="Gene3D" id="3.40.50.11590">
    <property type="match status" value="1"/>
</dbReference>
<protein>
    <recommendedName>
        <fullName evidence="1">Putative heavy-metal chelation domain-containing protein</fullName>
    </recommendedName>
</protein>
<dbReference type="EMBL" id="CACVAY010000119">
    <property type="protein sequence ID" value="CAA6824561.1"/>
    <property type="molecule type" value="Genomic_DNA"/>
</dbReference>
<evidence type="ECO:0000259" key="1">
    <source>
        <dbReference type="Pfam" id="PF04016"/>
    </source>
</evidence>
<name>A0A6S6TP38_9GAMM</name>
<dbReference type="Pfam" id="PF04016">
    <property type="entry name" value="DUF364"/>
    <property type="match status" value="1"/>
</dbReference>
<proteinExistence type="predicted"/>
<accession>A0A6S6TP38</accession>
<gene>
    <name evidence="2" type="ORF">HELGO_WM22510</name>
</gene>
<sequence length="170" mass="18378">MSISSEYVELFSSIAKQVSLPAIEAIYLPTPIAESKKKDDFGIVILEDGSAGAFYISLDNTLEQLQSLYPEGENVAQECLSLIKNLTSDSLPQRAVALGAINAASQYMMSRAGFSAPDKKNSKTSSTGISQAKKGECIGMIGYFAPLIERLLEKEIEVLVLEKNPGRVEP</sequence>
<dbReference type="InterPro" id="IPR007161">
    <property type="entry name" value="DUF364"/>
</dbReference>